<gene>
    <name evidence="6" type="primary">TSR3</name>
    <name evidence="10" type="ORF">BRENAR_LOCUS3012</name>
</gene>
<comment type="caution">
    <text evidence="6">Lacks conserved residue(s) required for the propagation of feature annotation.</text>
</comment>
<proteinExistence type="inferred from homology"/>
<dbReference type="PANTHER" id="PTHR20426">
    <property type="entry name" value="RIBOSOME BIOGENESIS PROTEIN TSR3 HOMOLOG"/>
    <property type="match status" value="1"/>
</dbReference>
<dbReference type="GO" id="GO:1904047">
    <property type="term" value="F:S-adenosyl-L-methionine binding"/>
    <property type="evidence" value="ECO:0007669"/>
    <property type="project" value="UniProtKB-UniRule"/>
</dbReference>
<dbReference type="FunCoup" id="A0A448YN17">
    <property type="interactions" value="803"/>
</dbReference>
<comment type="function">
    <text evidence="6">Aminocarboxypropyltransferase that catalyzes the aminocarboxypropyl transfer on pseudouridine at position 1191 (Psi1191) in 18S rRNA. It constitutes the last step in biosynthesis of the hypermodified N1-methyl-N3-(3-amino-3-carboxypropyl) pseudouridine (m1acp3-Psi) conserved in eukaryotic 18S rRNA.</text>
</comment>
<dbReference type="GO" id="GO:0030490">
    <property type="term" value="P:maturation of SSU-rRNA"/>
    <property type="evidence" value="ECO:0007669"/>
    <property type="project" value="TreeGrafter"/>
</dbReference>
<keyword evidence="5 6" id="KW-0949">S-adenosyl-L-methionine</keyword>
<dbReference type="InterPro" id="IPR007209">
    <property type="entry name" value="RNaseL-inhib-like_metal-bd_dom"/>
</dbReference>
<dbReference type="GO" id="GO:0005634">
    <property type="term" value="C:nucleus"/>
    <property type="evidence" value="ECO:0007669"/>
    <property type="project" value="UniProtKB-SubCell"/>
</dbReference>
<dbReference type="InterPro" id="IPR007177">
    <property type="entry name" value="Tsr3_C"/>
</dbReference>
<evidence type="ECO:0000256" key="6">
    <source>
        <dbReference type="HAMAP-Rule" id="MF_03146"/>
    </source>
</evidence>
<dbReference type="GO" id="GO:0000455">
    <property type="term" value="P:enzyme-directed rRNA pseudouridine synthesis"/>
    <property type="evidence" value="ECO:0007669"/>
    <property type="project" value="UniProtKB-UniRule"/>
</dbReference>
<dbReference type="InParanoid" id="A0A448YN17"/>
<feature type="compositionally biased region" description="Low complexity" evidence="7">
    <location>
        <begin position="266"/>
        <end position="309"/>
    </location>
</feature>
<evidence type="ECO:0000256" key="2">
    <source>
        <dbReference type="ARBA" id="ARBA00022517"/>
    </source>
</evidence>
<keyword evidence="2 6" id="KW-0690">Ribosome biogenesis</keyword>
<keyword evidence="1 6" id="KW-0963">Cytoplasm</keyword>
<protein>
    <recommendedName>
        <fullName evidence="6">18S rRNA aminocarboxypropyltransferase</fullName>
        <ecNumber evidence="6">2.5.1.157</ecNumber>
    </recommendedName>
</protein>
<feature type="binding site" evidence="6">
    <location>
        <position position="58"/>
    </location>
    <ligand>
        <name>S-adenosyl-L-methionine</name>
        <dbReference type="ChEBI" id="CHEBI:59789"/>
    </ligand>
</feature>
<evidence type="ECO:0000256" key="5">
    <source>
        <dbReference type="ARBA" id="ARBA00022691"/>
    </source>
</evidence>
<feature type="domain" description="RNase L inhibitor RLI-like possible metal-binding" evidence="9">
    <location>
        <begin position="43"/>
        <end position="76"/>
    </location>
</feature>
<dbReference type="InterPro" id="IPR022968">
    <property type="entry name" value="Tsr3-like"/>
</dbReference>
<evidence type="ECO:0000256" key="4">
    <source>
        <dbReference type="ARBA" id="ARBA00022679"/>
    </source>
</evidence>
<evidence type="ECO:0000256" key="7">
    <source>
        <dbReference type="SAM" id="MobiDB-lite"/>
    </source>
</evidence>
<reference evidence="10 11" key="1">
    <citation type="submission" date="2018-12" db="EMBL/GenBank/DDBJ databases">
        <authorList>
            <person name="Tiukova I."/>
            <person name="Dainat J."/>
        </authorList>
    </citation>
    <scope>NUCLEOTIDE SEQUENCE [LARGE SCALE GENOMIC DNA]</scope>
</reference>
<evidence type="ECO:0000256" key="1">
    <source>
        <dbReference type="ARBA" id="ARBA00022490"/>
    </source>
</evidence>
<dbReference type="EC" id="2.5.1.157" evidence="6"/>
<feature type="compositionally biased region" description="Acidic residues" evidence="7">
    <location>
        <begin position="256"/>
        <end position="265"/>
    </location>
</feature>
<keyword evidence="6" id="KW-0539">Nucleus</keyword>
<dbReference type="Proteomes" id="UP000290900">
    <property type="component" value="Unassembled WGS sequence"/>
</dbReference>
<dbReference type="AlphaFoldDB" id="A0A448YN17"/>
<accession>A0A448YN17</accession>
<evidence type="ECO:0000259" key="8">
    <source>
        <dbReference type="Pfam" id="PF04034"/>
    </source>
</evidence>
<name>A0A448YN17_BRENA</name>
<feature type="compositionally biased region" description="Low complexity" evidence="7">
    <location>
        <begin position="319"/>
        <end position="342"/>
    </location>
</feature>
<keyword evidence="11" id="KW-1185">Reference proteome</keyword>
<feature type="compositionally biased region" description="Basic residues" evidence="7">
    <location>
        <begin position="16"/>
        <end position="26"/>
    </location>
</feature>
<dbReference type="NCBIfam" id="NF002621">
    <property type="entry name" value="PRK02287.1"/>
    <property type="match status" value="1"/>
</dbReference>
<feature type="domain" description="16S/18S rRNA aminocarboxypropyltransferase Tsr3 C-terminal" evidence="8">
    <location>
        <begin position="80"/>
        <end position="205"/>
    </location>
</feature>
<feature type="binding site" evidence="6">
    <location>
        <position position="106"/>
    </location>
    <ligand>
        <name>S-adenosyl-L-methionine</name>
        <dbReference type="ChEBI" id="CHEBI:59789"/>
    </ligand>
</feature>
<dbReference type="EMBL" id="CAACVR010000022">
    <property type="protein sequence ID" value="VEU22281.1"/>
    <property type="molecule type" value="Genomic_DNA"/>
</dbReference>
<feature type="binding site" evidence="6">
    <location>
        <position position="129"/>
    </location>
    <ligand>
        <name>S-adenosyl-L-methionine</name>
        <dbReference type="ChEBI" id="CHEBI:59789"/>
    </ligand>
</feature>
<evidence type="ECO:0000259" key="9">
    <source>
        <dbReference type="Pfam" id="PF04068"/>
    </source>
</evidence>
<keyword evidence="3 6" id="KW-0698">rRNA processing</keyword>
<evidence type="ECO:0000313" key="11">
    <source>
        <dbReference type="Proteomes" id="UP000290900"/>
    </source>
</evidence>
<dbReference type="GO" id="GO:0106388">
    <property type="term" value="F:rRNA small subunit aminocarboxypropyltransferase activity"/>
    <property type="evidence" value="ECO:0007669"/>
    <property type="project" value="UniProtKB-EC"/>
</dbReference>
<dbReference type="OrthoDB" id="10262062at2759"/>
<comment type="similarity">
    <text evidence="6">Belongs to the TDD superfamily. TSR3 family.</text>
</comment>
<organism evidence="10 11">
    <name type="scientific">Brettanomyces naardenensis</name>
    <name type="common">Yeast</name>
    <dbReference type="NCBI Taxonomy" id="13370"/>
    <lineage>
        <taxon>Eukaryota</taxon>
        <taxon>Fungi</taxon>
        <taxon>Dikarya</taxon>
        <taxon>Ascomycota</taxon>
        <taxon>Saccharomycotina</taxon>
        <taxon>Pichiomycetes</taxon>
        <taxon>Pichiales</taxon>
        <taxon>Pichiaceae</taxon>
        <taxon>Brettanomyces</taxon>
    </lineage>
</organism>
<comment type="catalytic activity">
    <reaction evidence="6">
        <text>N(1)-methylpseudouridine(1191) in yeast 18S rRNA + S-adenosyl-L-methionine = N(1)-methyl-N(3)-[(3S)-3-amino-3-carboxypropyl]pseudouridine(1191) in yeast 18S rRNA + S-methyl-5'-thioadenosine + H(+)</text>
        <dbReference type="Rhea" id="RHEA:63300"/>
        <dbReference type="Rhea" id="RHEA-COMP:13852"/>
        <dbReference type="Rhea" id="RHEA-COMP:16309"/>
        <dbReference type="ChEBI" id="CHEBI:15378"/>
        <dbReference type="ChEBI" id="CHEBI:17509"/>
        <dbReference type="ChEBI" id="CHEBI:59789"/>
        <dbReference type="ChEBI" id="CHEBI:74890"/>
        <dbReference type="ChEBI" id="CHEBI:146234"/>
    </reaction>
</comment>
<dbReference type="GO" id="GO:0005737">
    <property type="term" value="C:cytoplasm"/>
    <property type="evidence" value="ECO:0007669"/>
    <property type="project" value="UniProtKB-SubCell"/>
</dbReference>
<evidence type="ECO:0000256" key="3">
    <source>
        <dbReference type="ARBA" id="ARBA00022552"/>
    </source>
</evidence>
<comment type="subcellular location">
    <subcellularLocation>
        <location evidence="6">Cytoplasm</location>
    </subcellularLocation>
    <subcellularLocation>
        <location evidence="6">Nucleus</location>
    </subcellularLocation>
</comment>
<dbReference type="STRING" id="13370.A0A448YN17"/>
<comment type="catalytic activity">
    <reaction evidence="6">
        <text>an N(1)-methylpseudouridine in rRNA + S-adenosyl-L-methionine = N(1)-methyl-N(3)-[(3S)-3-amino-3-carboxypropyl]pseudouridine in rRNA + S-methyl-5'-thioadenosine + H(+)</text>
        <dbReference type="Rhea" id="RHEA:63296"/>
        <dbReference type="Rhea" id="RHEA-COMP:11634"/>
        <dbReference type="Rhea" id="RHEA-COMP:16310"/>
        <dbReference type="ChEBI" id="CHEBI:15378"/>
        <dbReference type="ChEBI" id="CHEBI:17509"/>
        <dbReference type="ChEBI" id="CHEBI:59789"/>
        <dbReference type="ChEBI" id="CHEBI:74890"/>
        <dbReference type="ChEBI" id="CHEBI:146234"/>
        <dbReference type="EC" id="2.5.1.157"/>
    </reaction>
</comment>
<dbReference type="PANTHER" id="PTHR20426:SF0">
    <property type="entry name" value="18S RRNA AMINOCARBOXYPROPYLTRANSFERASE"/>
    <property type="match status" value="1"/>
</dbReference>
<dbReference type="HAMAP" id="MF_01116">
    <property type="entry name" value="TSR3"/>
    <property type="match status" value="1"/>
</dbReference>
<feature type="compositionally biased region" description="Basic and acidic residues" evidence="7">
    <location>
        <begin position="209"/>
        <end position="223"/>
    </location>
</feature>
<dbReference type="Pfam" id="PF04034">
    <property type="entry name" value="Ribo_biogen_C"/>
    <property type="match status" value="1"/>
</dbReference>
<keyword evidence="4 6" id="KW-0808">Transferase</keyword>
<feature type="compositionally biased region" description="Basic and acidic residues" evidence="7">
    <location>
        <begin position="1"/>
        <end position="15"/>
    </location>
</feature>
<evidence type="ECO:0000313" key="10">
    <source>
        <dbReference type="EMBL" id="VEU22281.1"/>
    </source>
</evidence>
<feature type="region of interest" description="Disordered" evidence="7">
    <location>
        <begin position="1"/>
        <end position="35"/>
    </location>
</feature>
<dbReference type="Pfam" id="PF04068">
    <property type="entry name" value="Fer4_RLI"/>
    <property type="match status" value="1"/>
</dbReference>
<sequence>MAKGKNKDKGDDHSHHPGHRHSAFHNKRQEVKHGGRKSNFPCKLAMWDFGHCDPKRCSGKRMEREGLITSLRIGQKFQGVVVTPNATSIVCPNDRDTVLTSGIAVVECSWARLDEVPFKRIGGRNERLLPYLIAANPVNYGKPLRLNCVEAIAACLAIVGQEDWALELLKHFSWGPIFLSVNRELIERYQRCTDEESILAAQKEYFAEVEREKEERKKQKGEVDIWEMGNPNHRGGGDSEESVGAGDAANGGDGGDGGDAEDAAEAGDATDNPANPDHPAAPDAGDVANAGDAAGTAYPTDTADLADTADTADADYTADSDATGTACPADTADPPNPANDLPLLTKKLDAVVIT</sequence>
<feature type="region of interest" description="Disordered" evidence="7">
    <location>
        <begin position="209"/>
        <end position="342"/>
    </location>
</feature>